<dbReference type="Pfam" id="PF24883">
    <property type="entry name" value="NPHP3_N"/>
    <property type="match status" value="1"/>
</dbReference>
<dbReference type="PANTHER" id="PTHR22847:SF637">
    <property type="entry name" value="WD REPEAT DOMAIN 5B"/>
    <property type="match status" value="1"/>
</dbReference>
<dbReference type="PROSITE" id="PS50294">
    <property type="entry name" value="WD_REPEATS_REGION"/>
    <property type="match status" value="10"/>
</dbReference>
<feature type="compositionally biased region" description="Low complexity" evidence="4">
    <location>
        <begin position="241"/>
        <end position="252"/>
    </location>
</feature>
<dbReference type="InterPro" id="IPR027417">
    <property type="entry name" value="P-loop_NTPase"/>
</dbReference>
<evidence type="ECO:0000313" key="6">
    <source>
        <dbReference type="EMBL" id="QRW17344.1"/>
    </source>
</evidence>
<dbReference type="SUPFAM" id="SSF52540">
    <property type="entry name" value="P-loop containing nucleoside triphosphate hydrolases"/>
    <property type="match status" value="1"/>
</dbReference>
<dbReference type="PROSITE" id="PS00678">
    <property type="entry name" value="WD_REPEATS_1"/>
    <property type="match status" value="3"/>
</dbReference>
<dbReference type="InterPro" id="IPR015943">
    <property type="entry name" value="WD40/YVTN_repeat-like_dom_sf"/>
</dbReference>
<dbReference type="SMART" id="SM00320">
    <property type="entry name" value="WD40"/>
    <property type="match status" value="14"/>
</dbReference>
<evidence type="ECO:0000256" key="2">
    <source>
        <dbReference type="ARBA" id="ARBA00022737"/>
    </source>
</evidence>
<feature type="region of interest" description="Disordered" evidence="4">
    <location>
        <begin position="241"/>
        <end position="296"/>
    </location>
</feature>
<feature type="repeat" description="WD" evidence="3">
    <location>
        <begin position="1479"/>
        <end position="1520"/>
    </location>
</feature>
<accession>A0A8H8NP71</accession>
<dbReference type="CDD" id="cd00200">
    <property type="entry name" value="WD40"/>
    <property type="match status" value="2"/>
</dbReference>
<dbReference type="GO" id="GO:1990234">
    <property type="term" value="C:transferase complex"/>
    <property type="evidence" value="ECO:0007669"/>
    <property type="project" value="UniProtKB-ARBA"/>
</dbReference>
<dbReference type="InterPro" id="IPR056884">
    <property type="entry name" value="NPHP3-like_N"/>
</dbReference>
<evidence type="ECO:0000313" key="7">
    <source>
        <dbReference type="Proteomes" id="UP000650533"/>
    </source>
</evidence>
<feature type="repeat" description="WD" evidence="3">
    <location>
        <begin position="1524"/>
        <end position="1565"/>
    </location>
</feature>
<dbReference type="PANTHER" id="PTHR22847">
    <property type="entry name" value="WD40 REPEAT PROTEIN"/>
    <property type="match status" value="1"/>
</dbReference>
<feature type="repeat" description="WD" evidence="3">
    <location>
        <begin position="1089"/>
        <end position="1130"/>
    </location>
</feature>
<protein>
    <submittedName>
        <fullName evidence="6">Peptidase C14</fullName>
    </submittedName>
</protein>
<evidence type="ECO:0000259" key="5">
    <source>
        <dbReference type="PROSITE" id="PS50837"/>
    </source>
</evidence>
<dbReference type="GeneID" id="67027625"/>
<dbReference type="RefSeq" id="XP_043177581.1">
    <property type="nucleotide sequence ID" value="XM_043325162.1"/>
</dbReference>
<dbReference type="PRINTS" id="PR00320">
    <property type="entry name" value="GPROTEINBRPT"/>
</dbReference>
<evidence type="ECO:0000256" key="1">
    <source>
        <dbReference type="ARBA" id="ARBA00022574"/>
    </source>
</evidence>
<dbReference type="PROSITE" id="PS50837">
    <property type="entry name" value="NACHT"/>
    <property type="match status" value="1"/>
</dbReference>
<dbReference type="EMBL" id="CP059659">
    <property type="protein sequence ID" value="QRW17344.1"/>
    <property type="molecule type" value="Genomic_DNA"/>
</dbReference>
<dbReference type="Gene3D" id="3.40.50.300">
    <property type="entry name" value="P-loop containing nucleotide triphosphate hydrolases"/>
    <property type="match status" value="1"/>
</dbReference>
<name>A0A8H8NP71_9AGAM</name>
<proteinExistence type="predicted"/>
<feature type="repeat" description="WD" evidence="3">
    <location>
        <begin position="1392"/>
        <end position="1433"/>
    </location>
</feature>
<feature type="repeat" description="WD" evidence="3">
    <location>
        <begin position="1220"/>
        <end position="1261"/>
    </location>
</feature>
<keyword evidence="2" id="KW-0677">Repeat</keyword>
<feature type="compositionally biased region" description="Polar residues" evidence="4">
    <location>
        <begin position="254"/>
        <end position="270"/>
    </location>
</feature>
<evidence type="ECO:0000256" key="4">
    <source>
        <dbReference type="SAM" id="MobiDB-lite"/>
    </source>
</evidence>
<dbReference type="Gene3D" id="2.130.10.10">
    <property type="entry name" value="YVTN repeat-like/Quinoprotein amine dehydrogenase"/>
    <property type="match status" value="5"/>
</dbReference>
<evidence type="ECO:0000256" key="3">
    <source>
        <dbReference type="PROSITE-ProRule" id="PRU00221"/>
    </source>
</evidence>
<dbReference type="InterPro" id="IPR020472">
    <property type="entry name" value="WD40_PAC1"/>
</dbReference>
<organism evidence="6 7">
    <name type="scientific">Rhizoctonia solani</name>
    <dbReference type="NCBI Taxonomy" id="456999"/>
    <lineage>
        <taxon>Eukaryota</taxon>
        <taxon>Fungi</taxon>
        <taxon>Dikarya</taxon>
        <taxon>Basidiomycota</taxon>
        <taxon>Agaricomycotina</taxon>
        <taxon>Agaricomycetes</taxon>
        <taxon>Cantharellales</taxon>
        <taxon>Ceratobasidiaceae</taxon>
        <taxon>Rhizoctonia</taxon>
    </lineage>
</organism>
<feature type="repeat" description="WD" evidence="3">
    <location>
        <begin position="1435"/>
        <end position="1476"/>
    </location>
</feature>
<dbReference type="Pfam" id="PF00400">
    <property type="entry name" value="WD40"/>
    <property type="match status" value="14"/>
</dbReference>
<gene>
    <name evidence="6" type="ORF">RhiXN_05346</name>
</gene>
<dbReference type="InterPro" id="IPR036322">
    <property type="entry name" value="WD40_repeat_dom_sf"/>
</dbReference>
<feature type="repeat" description="WD" evidence="3">
    <location>
        <begin position="1132"/>
        <end position="1173"/>
    </location>
</feature>
<dbReference type="Proteomes" id="UP000650533">
    <property type="component" value="Chromosome 2"/>
</dbReference>
<reference evidence="6" key="1">
    <citation type="submission" date="2020-05" db="EMBL/GenBank/DDBJ databases">
        <title>Evolutionary and genomic comparisons of hybrid uninucleate and nonhybrid Rhizoctonia fungi.</title>
        <authorList>
            <person name="Li C."/>
            <person name="Chen X."/>
        </authorList>
    </citation>
    <scope>NUCLEOTIDE SEQUENCE</scope>
    <source>
        <strain evidence="6">AG-1 IA</strain>
    </source>
</reference>
<sequence length="1735" mass="189291">MFDALKNTAQTVGSRKEADVGMQMIAVRDIFQLPPGSADVGAPDYAFSHTLWGATFSGQLDGDFSGDSCKPSWLAELVSMLNQARTEELPAQGKRCTSVLGRPIPTTKRVDLDSAQNTPKEWSLLQNSRSGRYSQSIPPEVVELKTGKAVVRGKPCLNEFYYGLAYITVPRAKPLNGLYNWVSEDSFGNTILLESSMTNAKLRLGVNDYRRSMDSPDKGTGVRAYFRRKKNKIIAKLTPGSASSLSTSIPSIHPDTQSLPAEPAASQSRSAVDDAVPSNGPLRHSDTDQLPIATNPLEGPDAATDTAAVSVPRPITPAPSAIRALTGTLKTLHSAAQVFPPLHAAIGGLLASVEHMELSSNNCTEMEALAARLSSLAEWLQQHKQEAKSTEVSEFLERIATSMEEQVAAIRSKQNDRTARYLRNAEQDEEEILQAYRHIADILEKIKTEASLNTWDAVEAQRTDSRLAGLSPVDSAIYNSLLSYDVNRRACTPNTRSKILLELDQWSVDRNKPNVYWMNGMAGTGKTTIAYTFAQCLEDRGELGASFFCTRTSEECQNVGRIIPTIACQLAQRLPSFRSALRGALEQQPNIKSQSIDRQCERLIKEPLSRMKTGMTKGLVVVIDALDECSNTNGVRTILDVLFRVTPDLPLKFFVTSRPEPDIRQRIEAQSDRNRSMCVLHEIEKSLVEADIELYLRDELRNGVSEHDLIKLAKLSGNLFIYAATAIRYIRRRGTMVDQDRLEAILHSSSKLANRHADIDKLYATILDAAVHDSNLDQEEQDQTLAIVWTAICAREPIDVDTVGALTGIKATKADILLQSLYSVLHVSQATGTITTLHASFPDYMFDKARSAKFYCDEAKHSQLLAERCFEVMQDQLRFNICGLETSFIPDSKVEDLEYRIAKSISPTLSYAAHHWGDHVVKSAPCEMVRKGLDEFLSYRLLFWMEVVSLKRTLDKGIGMLLALKSWLTAEDASSDVVRLLNDSSIFVSKYAAGSVSQSTPHIYISALAFCHPTSSVYKQYRGRTQDLLRLEGSVMEQSPTALLATWQMPSEALSLAFSPDGSRFAIGFEDGTVHILHAHNGTVALGPLEGHTDSVRSVAYSTDGLLLVSGSGDGTMLVRDAQTGSCIYDVIKGHESAVASVSFSPDGKHILSGSRDETMRMWDSGNGSLIPNSIKQHSGEVLCTAFSPDGKHIACGLGSYECPIVVYDASTSKSLSFPFDAHQSPVCSIAFSPDSKHLVTGHESGELRVWSLQDGTATHSPPKVHNDIITSIGFSPLGDKLVTGSWDWCVYIWDVENGYSNPCLLGKHDGYAYSAAFSPDGTRVASCSRDGVKMWNPLHSTSSHTSHSNAPTKDVWSVAISPDRSRIAAAGGDKAIYMFNTHDGTPALRPLVAHTDEIRSVAFSLNGRYLVSGGDDECICLWDATSGKLLSGPLRGHERTIRSVLFSPNSRHVVSASKDKTIRMWDVDNGTLAPTDLVGTHNDEVSSAAFSPDGTHVVSVCDDGKIRMWESQTLSLVFDPFGSQQHKGPILSVTFSPDGRLVASGSADCTICTFDSHSGKLVLGPLDAHQDSVRSVVFTPDSNHIVSGSDDRSVRVWRVEDGAPACEPLQGHQRGINSVACSPDGACIVSGSDDATIRVWKAPGRGAASDISQSASSSSDQRKPFSAIAGGLTIDSDGWACNRDSQLVFWVPPDLLKLFPSLEIVYTIGPGGTCRADYSQRLLLGDDWRRCFVG</sequence>
<feature type="repeat" description="WD" evidence="3">
    <location>
        <begin position="1610"/>
        <end position="1642"/>
    </location>
</feature>
<keyword evidence="1 3" id="KW-0853">WD repeat</keyword>
<dbReference type="PROSITE" id="PS50082">
    <property type="entry name" value="WD_REPEATS_2"/>
    <property type="match status" value="10"/>
</dbReference>
<dbReference type="SUPFAM" id="SSF50978">
    <property type="entry name" value="WD40 repeat-like"/>
    <property type="match status" value="2"/>
</dbReference>
<dbReference type="InterPro" id="IPR019775">
    <property type="entry name" value="WD40_repeat_CS"/>
</dbReference>
<dbReference type="InterPro" id="IPR007111">
    <property type="entry name" value="NACHT_NTPase"/>
</dbReference>
<feature type="domain" description="NACHT" evidence="5">
    <location>
        <begin position="514"/>
        <end position="659"/>
    </location>
</feature>
<dbReference type="InterPro" id="IPR001680">
    <property type="entry name" value="WD40_rpt"/>
</dbReference>
<feature type="repeat" description="WD" evidence="3">
    <location>
        <begin position="1263"/>
        <end position="1299"/>
    </location>
</feature>
<dbReference type="KEGG" id="rsx:RhiXN_05346"/>
<feature type="repeat" description="WD" evidence="3">
    <location>
        <begin position="1567"/>
        <end position="1608"/>
    </location>
</feature>